<sequence>MKITESTVAMQSQHASLSLHSTQMRLRSWVGNQRPDFEGRAQQQGTPGVRFTLSEVARSQLARLSQAQATRSASRSEVGTLADDASPIEPRMRVLMEMVQAITGREVKVFNARDLQPQTGAGDVATPAPAQAAASASATPQPAGWGLELDATERVVEAEAMQVSAQGEVRTADGQNIAFSLQLAMSRSFVQESSVSVRAGDAVRQDPLVINFNGSGAELSDAQFAFDLDADGQTENMAFVRGGSGFLVFDKNADGQVNNGSELFGPASGDGFADLAQYDLDGNQWIDENDAVYSQLQVWQRDAGGQDRLTTLAQNGVGALFLGRVASPFSVNTAANQTLGLVRSTGVFLYESGAVGTLQQVDL</sequence>
<feature type="compositionally biased region" description="Low complexity" evidence="1">
    <location>
        <begin position="125"/>
        <end position="143"/>
    </location>
</feature>
<gene>
    <name evidence="2" type="ORF">BWK72_00760</name>
</gene>
<dbReference type="AlphaFoldDB" id="A0A1W9KYJ1"/>
<evidence type="ECO:0008006" key="4">
    <source>
        <dbReference type="Google" id="ProtNLM"/>
    </source>
</evidence>
<name>A0A1W9KYJ1_9BURK</name>
<feature type="region of interest" description="Disordered" evidence="1">
    <location>
        <begin position="118"/>
        <end position="144"/>
    </location>
</feature>
<dbReference type="PANTHER" id="PTHR39431:SF1">
    <property type="entry name" value="FRPA_C-RELATED PROTEIN"/>
    <property type="match status" value="1"/>
</dbReference>
<evidence type="ECO:0000313" key="3">
    <source>
        <dbReference type="Proteomes" id="UP000192505"/>
    </source>
</evidence>
<organism evidence="2 3">
    <name type="scientific">Rhodoferax ferrireducens</name>
    <dbReference type="NCBI Taxonomy" id="192843"/>
    <lineage>
        <taxon>Bacteria</taxon>
        <taxon>Pseudomonadati</taxon>
        <taxon>Pseudomonadota</taxon>
        <taxon>Betaproteobacteria</taxon>
        <taxon>Burkholderiales</taxon>
        <taxon>Comamonadaceae</taxon>
        <taxon>Rhodoferax</taxon>
    </lineage>
</organism>
<dbReference type="PANTHER" id="PTHR39431">
    <property type="entry name" value="FRPA/C-RELATED PROTEIN"/>
    <property type="match status" value="1"/>
</dbReference>
<dbReference type="EMBL" id="MTEI01000001">
    <property type="protein sequence ID" value="OQW89813.1"/>
    <property type="molecule type" value="Genomic_DNA"/>
</dbReference>
<accession>A0A1W9KYJ1</accession>
<reference evidence="2 3" key="1">
    <citation type="submission" date="2017-01" db="EMBL/GenBank/DDBJ databases">
        <title>Novel large sulfur bacteria in the metagenomes of groundwater-fed chemosynthetic microbial mats in the Lake Huron basin.</title>
        <authorList>
            <person name="Sharrar A.M."/>
            <person name="Flood B.E."/>
            <person name="Bailey J.V."/>
            <person name="Jones D.S."/>
            <person name="Biddanda B."/>
            <person name="Ruberg S.A."/>
            <person name="Marcus D.N."/>
            <person name="Dick G.J."/>
        </authorList>
    </citation>
    <scope>NUCLEOTIDE SEQUENCE [LARGE SCALE GENOMIC DNA]</scope>
    <source>
        <strain evidence="2">A7</strain>
    </source>
</reference>
<comment type="caution">
    <text evidence="2">The sequence shown here is derived from an EMBL/GenBank/DDBJ whole genome shotgun (WGS) entry which is preliminary data.</text>
</comment>
<evidence type="ECO:0000313" key="2">
    <source>
        <dbReference type="EMBL" id="OQW89813.1"/>
    </source>
</evidence>
<protein>
    <recommendedName>
        <fullName evidence="4">VCBS repeat-containing protein</fullName>
    </recommendedName>
</protein>
<evidence type="ECO:0000256" key="1">
    <source>
        <dbReference type="SAM" id="MobiDB-lite"/>
    </source>
</evidence>
<dbReference type="Proteomes" id="UP000192505">
    <property type="component" value="Unassembled WGS sequence"/>
</dbReference>
<proteinExistence type="predicted"/>